<keyword evidence="1 5" id="KW-0963">Cytoplasm</keyword>
<comment type="subcellular location">
    <subcellularLocation>
        <location evidence="5 6">Cytoplasm</location>
    </subcellularLocation>
</comment>
<evidence type="ECO:0000256" key="2">
    <source>
        <dbReference type="ARBA" id="ARBA00022722"/>
    </source>
</evidence>
<dbReference type="PANTHER" id="PTHR30008:SF0">
    <property type="entry name" value="EXODEOXYRIBONUCLEASE 7 LARGE SUBUNIT"/>
    <property type="match status" value="1"/>
</dbReference>
<dbReference type="GO" id="GO:0005737">
    <property type="term" value="C:cytoplasm"/>
    <property type="evidence" value="ECO:0007669"/>
    <property type="project" value="UniProtKB-SubCell"/>
</dbReference>
<dbReference type="HAMAP" id="MF_00378">
    <property type="entry name" value="Exonuc_7_L"/>
    <property type="match status" value="1"/>
</dbReference>
<dbReference type="Pfam" id="PF02601">
    <property type="entry name" value="Exonuc_VII_L"/>
    <property type="match status" value="1"/>
</dbReference>
<comment type="catalytic activity">
    <reaction evidence="5 6">
        <text>Exonucleolytic cleavage in either 5'- to 3'- or 3'- to 5'-direction to yield nucleoside 5'-phosphates.</text>
        <dbReference type="EC" id="3.1.11.6"/>
    </reaction>
</comment>
<sequence>MRLLSVSELTGYVKELLENDPLLASLWVKGELSNFKQAASGHLYFTLKDRSCAVRAVMFRSRARRLLFAPADGMAVRIRGYVSLYERDGTYQLYVEEMEPDGAGTLWTAFEQLKQKLAAEGLFDSRHKKKPPLLPRRIGIVTSPTGAVLRDMVRIIGRRWPGVEIVFTPVAVQGEAAPREIARAIQWLNRCGPIDVIITGRGGGSLEELWAFNTEVVARSIFLSGVPVISAVGHETDYTIADLVADVRAATPSAAAELVVPVREEMAGRLDMLKLRLRRAVQEKITGGRRRLENCRQRVMRRPVEVICGTRGQMVDDLRRRLERAAGQGLIRHRHRLGVLAGRLQALSPLATLARGYSICSAPGRAVVSDAAVVAAGEAVQVKLHRGRLRCLVEESFPE</sequence>
<dbReference type="Pfam" id="PF13742">
    <property type="entry name" value="tRNA_anti_2"/>
    <property type="match status" value="1"/>
</dbReference>
<keyword evidence="10" id="KW-1185">Reference proteome</keyword>
<evidence type="ECO:0000313" key="10">
    <source>
        <dbReference type="Proteomes" id="UP000078532"/>
    </source>
</evidence>
<dbReference type="GO" id="GO:0006308">
    <property type="term" value="P:DNA catabolic process"/>
    <property type="evidence" value="ECO:0007669"/>
    <property type="project" value="UniProtKB-UniRule"/>
</dbReference>
<evidence type="ECO:0000259" key="7">
    <source>
        <dbReference type="Pfam" id="PF02601"/>
    </source>
</evidence>
<dbReference type="AlphaFoldDB" id="A0A1B7LJ33"/>
<keyword evidence="2 5" id="KW-0540">Nuclease</keyword>
<evidence type="ECO:0000256" key="4">
    <source>
        <dbReference type="ARBA" id="ARBA00022839"/>
    </source>
</evidence>
<dbReference type="InterPro" id="IPR020579">
    <property type="entry name" value="Exonuc_VII_lsu_C"/>
</dbReference>
<dbReference type="EMBL" id="LYVF01000013">
    <property type="protein sequence ID" value="OAT86574.1"/>
    <property type="molecule type" value="Genomic_DNA"/>
</dbReference>
<dbReference type="GO" id="GO:0008855">
    <property type="term" value="F:exodeoxyribonuclease VII activity"/>
    <property type="evidence" value="ECO:0007669"/>
    <property type="project" value="UniProtKB-UniRule"/>
</dbReference>
<name>A0A1B7LJ33_9FIRM</name>
<feature type="domain" description="Exonuclease VII large subunit C-terminal" evidence="7">
    <location>
        <begin position="122"/>
        <end position="337"/>
    </location>
</feature>
<keyword evidence="3 5" id="KW-0378">Hydrolase</keyword>
<accession>A0A1B7LJ33</accession>
<comment type="similarity">
    <text evidence="5 6">Belongs to the XseA family.</text>
</comment>
<dbReference type="GO" id="GO:0009318">
    <property type="term" value="C:exodeoxyribonuclease VII complex"/>
    <property type="evidence" value="ECO:0007669"/>
    <property type="project" value="UniProtKB-UniRule"/>
</dbReference>
<dbReference type="PANTHER" id="PTHR30008">
    <property type="entry name" value="EXODEOXYRIBONUCLEASE 7 LARGE SUBUNIT"/>
    <property type="match status" value="1"/>
</dbReference>
<dbReference type="CDD" id="cd04489">
    <property type="entry name" value="ExoVII_LU_OBF"/>
    <property type="match status" value="1"/>
</dbReference>
<evidence type="ECO:0000256" key="3">
    <source>
        <dbReference type="ARBA" id="ARBA00022801"/>
    </source>
</evidence>
<comment type="subunit">
    <text evidence="5">Heterooligomer composed of large and small subunits.</text>
</comment>
<dbReference type="NCBIfam" id="TIGR00237">
    <property type="entry name" value="xseA"/>
    <property type="match status" value="1"/>
</dbReference>
<dbReference type="Proteomes" id="UP000078532">
    <property type="component" value="Unassembled WGS sequence"/>
</dbReference>
<organism evidence="9 10">
    <name type="scientific">Desulfotomaculum copahuensis</name>
    <dbReference type="NCBI Taxonomy" id="1838280"/>
    <lineage>
        <taxon>Bacteria</taxon>
        <taxon>Bacillati</taxon>
        <taxon>Bacillota</taxon>
        <taxon>Clostridia</taxon>
        <taxon>Eubacteriales</taxon>
        <taxon>Desulfotomaculaceae</taxon>
        <taxon>Desulfotomaculum</taxon>
    </lineage>
</organism>
<evidence type="ECO:0000313" key="9">
    <source>
        <dbReference type="EMBL" id="OAT86574.1"/>
    </source>
</evidence>
<evidence type="ECO:0000256" key="5">
    <source>
        <dbReference type="HAMAP-Rule" id="MF_00378"/>
    </source>
</evidence>
<dbReference type="EC" id="3.1.11.6" evidence="5"/>
<dbReference type="OrthoDB" id="9802795at2"/>
<dbReference type="GO" id="GO:0003676">
    <property type="term" value="F:nucleic acid binding"/>
    <property type="evidence" value="ECO:0007669"/>
    <property type="project" value="InterPro"/>
</dbReference>
<dbReference type="InterPro" id="IPR025824">
    <property type="entry name" value="OB-fold_nuc-bd_dom"/>
</dbReference>
<dbReference type="InterPro" id="IPR003753">
    <property type="entry name" value="Exonuc_VII_L"/>
</dbReference>
<gene>
    <name evidence="5" type="primary">xseA</name>
    <name evidence="9" type="ORF">A6M21_03715</name>
</gene>
<evidence type="ECO:0000256" key="6">
    <source>
        <dbReference type="RuleBase" id="RU004355"/>
    </source>
</evidence>
<keyword evidence="4 5" id="KW-0269">Exonuclease</keyword>
<evidence type="ECO:0000259" key="8">
    <source>
        <dbReference type="Pfam" id="PF13742"/>
    </source>
</evidence>
<dbReference type="RefSeq" id="WP_066666302.1">
    <property type="nucleotide sequence ID" value="NZ_LYVF01000013.1"/>
</dbReference>
<feature type="domain" description="OB-fold nucleic acid binding" evidence="8">
    <location>
        <begin position="4"/>
        <end position="99"/>
    </location>
</feature>
<protein>
    <recommendedName>
        <fullName evidence="5">Exodeoxyribonuclease 7 large subunit</fullName>
        <ecNumber evidence="5">3.1.11.6</ecNumber>
    </recommendedName>
    <alternativeName>
        <fullName evidence="5">Exodeoxyribonuclease VII large subunit</fullName>
        <shortName evidence="5">Exonuclease VII large subunit</shortName>
    </alternativeName>
</protein>
<proteinExistence type="inferred from homology"/>
<comment type="caution">
    <text evidence="9">The sequence shown here is derived from an EMBL/GenBank/DDBJ whole genome shotgun (WGS) entry which is preliminary data.</text>
</comment>
<evidence type="ECO:0000256" key="1">
    <source>
        <dbReference type="ARBA" id="ARBA00022490"/>
    </source>
</evidence>
<dbReference type="STRING" id="1838280.A6M21_03715"/>
<reference evidence="9 10" key="1">
    <citation type="submission" date="2016-04" db="EMBL/GenBank/DDBJ databases">
        <authorList>
            <person name="Evans L.H."/>
            <person name="Alamgir A."/>
            <person name="Owens N."/>
            <person name="Weber N.D."/>
            <person name="Virtaneva K."/>
            <person name="Barbian K."/>
            <person name="Babar A."/>
            <person name="Rosenke K."/>
        </authorList>
    </citation>
    <scope>NUCLEOTIDE SEQUENCE [LARGE SCALE GENOMIC DNA]</scope>
    <source>
        <strain evidence="9 10">LMa1</strain>
    </source>
</reference>
<comment type="function">
    <text evidence="5">Bidirectionally degrades single-stranded DNA into large acid-insoluble oligonucleotides, which are then degraded further into small acid-soluble oligonucleotides.</text>
</comment>